<accession>A0ABN8ZT48</accession>
<proteinExistence type="predicted"/>
<evidence type="ECO:0000313" key="1">
    <source>
        <dbReference type="EMBL" id="CAI9174914.1"/>
    </source>
</evidence>
<sequence>MMQAEDTAGTHIHDSRNSGSKNCLGLITRQDFPPKCYPSEVRSSLCIWVVTGLITWRLTQFCRAAKYCLRKTHLPKTALIGTLVELAEEGGSKNQEDVIIIPGGVAYDTGLWTHEGR</sequence>
<keyword evidence="2" id="KW-1185">Reference proteome</keyword>
<gene>
    <name evidence="1" type="ORF">MRATA1EN1_LOCUS23876</name>
</gene>
<dbReference type="Proteomes" id="UP001176941">
    <property type="component" value="Chromosome 4"/>
</dbReference>
<name>A0ABN8ZT48_RANTA</name>
<reference evidence="1" key="1">
    <citation type="submission" date="2023-04" db="EMBL/GenBank/DDBJ databases">
        <authorList>
            <consortium name="ELIXIR-Norway"/>
        </authorList>
    </citation>
    <scope>NUCLEOTIDE SEQUENCE [LARGE SCALE GENOMIC DNA]</scope>
</reference>
<evidence type="ECO:0000313" key="2">
    <source>
        <dbReference type="Proteomes" id="UP001176941"/>
    </source>
</evidence>
<protein>
    <submittedName>
        <fullName evidence="1">Uncharacterized protein</fullName>
    </submittedName>
</protein>
<dbReference type="EMBL" id="OX459940">
    <property type="protein sequence ID" value="CAI9174914.1"/>
    <property type="molecule type" value="Genomic_DNA"/>
</dbReference>
<organism evidence="1 2">
    <name type="scientific">Rangifer tarandus platyrhynchus</name>
    <name type="common">Svalbard reindeer</name>
    <dbReference type="NCBI Taxonomy" id="3082113"/>
    <lineage>
        <taxon>Eukaryota</taxon>
        <taxon>Metazoa</taxon>
        <taxon>Chordata</taxon>
        <taxon>Craniata</taxon>
        <taxon>Vertebrata</taxon>
        <taxon>Euteleostomi</taxon>
        <taxon>Mammalia</taxon>
        <taxon>Eutheria</taxon>
        <taxon>Laurasiatheria</taxon>
        <taxon>Artiodactyla</taxon>
        <taxon>Ruminantia</taxon>
        <taxon>Pecora</taxon>
        <taxon>Cervidae</taxon>
        <taxon>Odocoileinae</taxon>
        <taxon>Rangifer</taxon>
    </lineage>
</organism>